<evidence type="ECO:0000313" key="1">
    <source>
        <dbReference type="EMBL" id="MFC4543253.1"/>
    </source>
</evidence>
<dbReference type="InterPro" id="IPR017850">
    <property type="entry name" value="Alkaline_phosphatase_core_sf"/>
</dbReference>
<sequence>MTVLVLALDALDAGLVEQFDLDAVHLETSRDLETFALTQDLPYTPEVWATVATGLPPDEHGITGGGTSEWDNPVLEGLSRVSGRLDESTRGTLGRFVRSKTGERERIGRTDAESMFDADRAVVHNWPGVADGRPLQRAWDLMNAVAQGMPRSEFERELFGQCAQQFAWAREMLRHPVSIAGVHVHALDAAGHAYADDEAALRRTYDRVGEFVREVVDALGEGDDLLLLSDHGMRTEFYPPDAGENPATHSWRAYASSTTDSCPQSVYDVREWVEEQARKTRVESEGIEDSAGERIDVPTEHLRELGYMD</sequence>
<reference evidence="1 2" key="1">
    <citation type="journal article" date="2019" name="Int. J. Syst. Evol. Microbiol.">
        <title>The Global Catalogue of Microorganisms (GCM) 10K type strain sequencing project: providing services to taxonomists for standard genome sequencing and annotation.</title>
        <authorList>
            <consortium name="The Broad Institute Genomics Platform"/>
            <consortium name="The Broad Institute Genome Sequencing Center for Infectious Disease"/>
            <person name="Wu L."/>
            <person name="Ma J."/>
        </authorList>
    </citation>
    <scope>NUCLEOTIDE SEQUENCE [LARGE SCALE GENOMIC DNA]</scope>
    <source>
        <strain evidence="1 2">WLHS5</strain>
    </source>
</reference>
<gene>
    <name evidence="1" type="ORF">ACFO5R_15085</name>
</gene>
<dbReference type="SUPFAM" id="SSF53649">
    <property type="entry name" value="Alkaline phosphatase-like"/>
    <property type="match status" value="1"/>
</dbReference>
<name>A0ABD5PS14_9EURY</name>
<dbReference type="Proteomes" id="UP001595898">
    <property type="component" value="Unassembled WGS sequence"/>
</dbReference>
<dbReference type="EMBL" id="JBHSFA010000007">
    <property type="protein sequence ID" value="MFC4543253.1"/>
    <property type="molecule type" value="Genomic_DNA"/>
</dbReference>
<protein>
    <submittedName>
        <fullName evidence="1">Alkaline phosphatase family protein</fullName>
    </submittedName>
</protein>
<dbReference type="AlphaFoldDB" id="A0ABD5PS14"/>
<keyword evidence="2" id="KW-1185">Reference proteome</keyword>
<dbReference type="InterPro" id="IPR002591">
    <property type="entry name" value="Phosphodiest/P_Trfase"/>
</dbReference>
<comment type="caution">
    <text evidence="1">The sequence shown here is derived from an EMBL/GenBank/DDBJ whole genome shotgun (WGS) entry which is preliminary data.</text>
</comment>
<evidence type="ECO:0000313" key="2">
    <source>
        <dbReference type="Proteomes" id="UP001595898"/>
    </source>
</evidence>
<proteinExistence type="predicted"/>
<dbReference type="Gene3D" id="3.40.720.10">
    <property type="entry name" value="Alkaline Phosphatase, subunit A"/>
    <property type="match status" value="1"/>
</dbReference>
<dbReference type="Pfam" id="PF01663">
    <property type="entry name" value="Phosphodiest"/>
    <property type="match status" value="1"/>
</dbReference>
<accession>A0ABD5PS14</accession>
<organism evidence="1 2">
    <name type="scientific">Halosolutus amylolyticus</name>
    <dbReference type="NCBI Taxonomy" id="2932267"/>
    <lineage>
        <taxon>Archaea</taxon>
        <taxon>Methanobacteriati</taxon>
        <taxon>Methanobacteriota</taxon>
        <taxon>Stenosarchaea group</taxon>
        <taxon>Halobacteria</taxon>
        <taxon>Halobacteriales</taxon>
        <taxon>Natrialbaceae</taxon>
        <taxon>Halosolutus</taxon>
    </lineage>
</organism>
<dbReference type="RefSeq" id="WP_250140069.1">
    <property type="nucleotide sequence ID" value="NZ_JALIQP010000002.1"/>
</dbReference>